<reference evidence="2" key="1">
    <citation type="journal article" date="2023" name="bioRxiv">
        <title>Improved chromosome-level genome assembly for marigold (Tagetes erecta).</title>
        <authorList>
            <person name="Jiang F."/>
            <person name="Yuan L."/>
            <person name="Wang S."/>
            <person name="Wang H."/>
            <person name="Xu D."/>
            <person name="Wang A."/>
            <person name="Fan W."/>
        </authorList>
    </citation>
    <scope>NUCLEOTIDE SEQUENCE</scope>
    <source>
        <strain evidence="2">WSJ</strain>
        <tissue evidence="2">Leaf</tissue>
    </source>
</reference>
<protein>
    <submittedName>
        <fullName evidence="2">Uncharacterized protein</fullName>
    </submittedName>
</protein>
<feature type="compositionally biased region" description="Acidic residues" evidence="1">
    <location>
        <begin position="36"/>
        <end position="46"/>
    </location>
</feature>
<feature type="region of interest" description="Disordered" evidence="1">
    <location>
        <begin position="14"/>
        <end position="89"/>
    </location>
</feature>
<sequence>MALSFFGEKVGGETRNWKEFSTSKPEGGVTIRDFEGGDESGEEDISVNDSSGSLDGSDEAVSPRHDLGKSDDGVQETLPAEDVEPHDNDVGRLSACMGTNMCVNQDSAEKEINSDCQARDFQKVQGRGDVSSGTEISCPEVTGLKNDSGLGVSVMLEQLGLSRLEPGNVEVDALGSPEVDAENLEIYASAPMQHSSPNPVSNPISSSIPVPNHHGRKCGLVSFKLKDKLWVPKRRHGSSSKVSRPLA</sequence>
<dbReference type="AlphaFoldDB" id="A0AAD8K5D3"/>
<evidence type="ECO:0000313" key="2">
    <source>
        <dbReference type="EMBL" id="KAK1416144.1"/>
    </source>
</evidence>
<dbReference type="Proteomes" id="UP001229421">
    <property type="component" value="Unassembled WGS sequence"/>
</dbReference>
<gene>
    <name evidence="2" type="ORF">QVD17_31932</name>
</gene>
<organism evidence="2 3">
    <name type="scientific">Tagetes erecta</name>
    <name type="common">African marigold</name>
    <dbReference type="NCBI Taxonomy" id="13708"/>
    <lineage>
        <taxon>Eukaryota</taxon>
        <taxon>Viridiplantae</taxon>
        <taxon>Streptophyta</taxon>
        <taxon>Embryophyta</taxon>
        <taxon>Tracheophyta</taxon>
        <taxon>Spermatophyta</taxon>
        <taxon>Magnoliopsida</taxon>
        <taxon>eudicotyledons</taxon>
        <taxon>Gunneridae</taxon>
        <taxon>Pentapetalae</taxon>
        <taxon>asterids</taxon>
        <taxon>campanulids</taxon>
        <taxon>Asterales</taxon>
        <taxon>Asteraceae</taxon>
        <taxon>Asteroideae</taxon>
        <taxon>Heliantheae alliance</taxon>
        <taxon>Tageteae</taxon>
        <taxon>Tagetes</taxon>
    </lineage>
</organism>
<evidence type="ECO:0000313" key="3">
    <source>
        <dbReference type="Proteomes" id="UP001229421"/>
    </source>
</evidence>
<keyword evidence="3" id="KW-1185">Reference proteome</keyword>
<dbReference type="EMBL" id="JAUHHV010000008">
    <property type="protein sequence ID" value="KAK1416144.1"/>
    <property type="molecule type" value="Genomic_DNA"/>
</dbReference>
<accession>A0AAD8K5D3</accession>
<name>A0AAD8K5D3_TARER</name>
<feature type="compositionally biased region" description="Basic and acidic residues" evidence="1">
    <location>
        <begin position="61"/>
        <end position="72"/>
    </location>
</feature>
<evidence type="ECO:0000256" key="1">
    <source>
        <dbReference type="SAM" id="MobiDB-lite"/>
    </source>
</evidence>
<proteinExistence type="predicted"/>
<comment type="caution">
    <text evidence="2">The sequence shown here is derived from an EMBL/GenBank/DDBJ whole genome shotgun (WGS) entry which is preliminary data.</text>
</comment>